<evidence type="ECO:0000313" key="2">
    <source>
        <dbReference type="EMBL" id="THU54352.1"/>
    </source>
</evidence>
<dbReference type="Proteomes" id="UP000317650">
    <property type="component" value="Chromosome 10"/>
</dbReference>
<name>A0A4S8J1X1_MUSBA</name>
<evidence type="ECO:0000313" key="3">
    <source>
        <dbReference type="Proteomes" id="UP000317650"/>
    </source>
</evidence>
<dbReference type="EMBL" id="PYDT01000008">
    <property type="protein sequence ID" value="THU54352.1"/>
    <property type="molecule type" value="Genomic_DNA"/>
</dbReference>
<feature type="compositionally biased region" description="Basic and acidic residues" evidence="1">
    <location>
        <begin position="278"/>
        <end position="288"/>
    </location>
</feature>
<feature type="region of interest" description="Disordered" evidence="1">
    <location>
        <begin position="278"/>
        <end position="301"/>
    </location>
</feature>
<feature type="compositionally biased region" description="Pro residues" evidence="1">
    <location>
        <begin position="289"/>
        <end position="298"/>
    </location>
</feature>
<feature type="region of interest" description="Disordered" evidence="1">
    <location>
        <begin position="116"/>
        <end position="136"/>
    </location>
</feature>
<accession>A0A4S8J1X1</accession>
<keyword evidence="3" id="KW-1185">Reference proteome</keyword>
<comment type="caution">
    <text evidence="2">The sequence shown here is derived from an EMBL/GenBank/DDBJ whole genome shotgun (WGS) entry which is preliminary data.</text>
</comment>
<reference evidence="2 3" key="1">
    <citation type="journal article" date="2019" name="Nat. Plants">
        <title>Genome sequencing of Musa balbisiana reveals subgenome evolution and function divergence in polyploid bananas.</title>
        <authorList>
            <person name="Yao X."/>
        </authorList>
    </citation>
    <scope>NUCLEOTIDE SEQUENCE [LARGE SCALE GENOMIC DNA]</scope>
    <source>
        <strain evidence="3">cv. DH-PKW</strain>
        <tissue evidence="2">Leaves</tissue>
    </source>
</reference>
<proteinExistence type="predicted"/>
<organism evidence="2 3">
    <name type="scientific">Musa balbisiana</name>
    <name type="common">Banana</name>
    <dbReference type="NCBI Taxonomy" id="52838"/>
    <lineage>
        <taxon>Eukaryota</taxon>
        <taxon>Viridiplantae</taxon>
        <taxon>Streptophyta</taxon>
        <taxon>Embryophyta</taxon>
        <taxon>Tracheophyta</taxon>
        <taxon>Spermatophyta</taxon>
        <taxon>Magnoliopsida</taxon>
        <taxon>Liliopsida</taxon>
        <taxon>Zingiberales</taxon>
        <taxon>Musaceae</taxon>
        <taxon>Musa</taxon>
    </lineage>
</organism>
<evidence type="ECO:0000256" key="1">
    <source>
        <dbReference type="SAM" id="MobiDB-lite"/>
    </source>
</evidence>
<feature type="compositionally biased region" description="Low complexity" evidence="1">
    <location>
        <begin position="122"/>
        <end position="136"/>
    </location>
</feature>
<dbReference type="AlphaFoldDB" id="A0A4S8J1X1"/>
<gene>
    <name evidence="2" type="ORF">C4D60_Mb10t24190</name>
</gene>
<protein>
    <submittedName>
        <fullName evidence="2">Uncharacterized protein</fullName>
    </submittedName>
</protein>
<sequence>MIITSTLLLTDRILKDKINTASHCSRRTGIKSFRYFTSFYLSLQHHTRYQITVDSYAVPFPQFRHSQLSNLRARRAVKVRLHTRSRSLGRRLDLMSYDSGRQLRLITVFEKYGLSGRRDSDPLASSPCSSSSSSSSSCTSAPPLPDVLCSCCCCSCSSWSRAFPPETSSSGEAAGESGDSKGDTVIWEVASEEDRLCGADRHLISRRAFFGGVAVASGSKTFAFSPCRAASSSSSSLSSPSSSLFDTLTPVMSSGCGEGLTGSGFCCWYPPLSPDRTRDHLGHNDRRPPLPLPPPPRPVGLFRTGNRPQSRDLWRHRHGIRDDLLLVFLG</sequence>